<dbReference type="Proteomes" id="UP001652620">
    <property type="component" value="Chromosome 5"/>
</dbReference>
<dbReference type="NCBIfam" id="TIGR02180">
    <property type="entry name" value="GRX_euk"/>
    <property type="match status" value="1"/>
</dbReference>
<evidence type="ECO:0000256" key="2">
    <source>
        <dbReference type="ARBA" id="ARBA00023206"/>
    </source>
</evidence>
<comment type="subunit">
    <text evidence="5">Monomer; active form. Homodimer; inactive form. The homodimer is probably linked by 1 2Fe-2S cluster.</text>
</comment>
<dbReference type="FunFam" id="3.40.30.10:FF:000026">
    <property type="entry name" value="Glutaredoxin 2"/>
    <property type="match status" value="1"/>
</dbReference>
<evidence type="ECO:0000259" key="7">
    <source>
        <dbReference type="Pfam" id="PF00462"/>
    </source>
</evidence>
<dbReference type="InterPro" id="IPR011899">
    <property type="entry name" value="Glutaredoxin_euk/vir"/>
</dbReference>
<evidence type="ECO:0000313" key="8">
    <source>
        <dbReference type="EMBL" id="JAC49519.1"/>
    </source>
</evidence>
<evidence type="ECO:0000256" key="6">
    <source>
        <dbReference type="ARBA" id="ARBA00039819"/>
    </source>
</evidence>
<evidence type="ECO:0000313" key="9">
    <source>
        <dbReference type="Proteomes" id="UP001652620"/>
    </source>
</evidence>
<dbReference type="EMBL" id="GAKP01009433">
    <property type="protein sequence ID" value="JAC49519.1"/>
    <property type="molecule type" value="Transcribed_RNA"/>
</dbReference>
<dbReference type="Gene3D" id="3.40.30.10">
    <property type="entry name" value="Glutaredoxin"/>
    <property type="match status" value="1"/>
</dbReference>
<dbReference type="InterPro" id="IPR036249">
    <property type="entry name" value="Thioredoxin-like_sf"/>
</dbReference>
<evidence type="ECO:0000256" key="4">
    <source>
        <dbReference type="ARBA" id="ARBA00037470"/>
    </source>
</evidence>
<protein>
    <recommendedName>
        <fullName evidence="6">Glutaredoxin-2, mitochondrial</fullName>
    </recommendedName>
</protein>
<gene>
    <name evidence="8" type="primary">GRXC4</name>
    <name evidence="10" type="synonym">LOC105224259</name>
</gene>
<dbReference type="SUPFAM" id="SSF52833">
    <property type="entry name" value="Thioredoxin-like"/>
    <property type="match status" value="1"/>
</dbReference>
<name>A0A034W481_BACDO</name>
<comment type="function">
    <text evidence="4">Glutathione-dependent oxidoreductase that facilitates the maintenance of mitochondrial redox homeostasis upon induction of apoptosis by oxidative stress. Involved in response to hydrogen peroxide and regulation of apoptosis caused by oxidative stress. Acts as a very efficient catalyst of monothiol reactions because of its high affinity for protein glutathione-mixed disulfides. Can receive electrons not only from glutathione (GSH), but also from thioredoxin reductase supporting both monothiol and dithiol reactions. Efficiently catalyzes both glutathionylation and deglutathionylation of mitochondrial complex I, which in turn regulates the superoxide production by the complex. Overexpression decreases the susceptibility to apoptosis and prevents loss of cardiolipin and cytochrome c release.</text>
</comment>
<keyword evidence="2" id="KW-0318">Glutathionylation</keyword>
<dbReference type="EMBL" id="GAKP01009435">
    <property type="protein sequence ID" value="JAC49517.1"/>
    <property type="molecule type" value="Transcribed_RNA"/>
</dbReference>
<proteinExistence type="inferred from homology"/>
<dbReference type="PANTHER" id="PTHR45694">
    <property type="entry name" value="GLUTAREDOXIN 2"/>
    <property type="match status" value="1"/>
</dbReference>
<dbReference type="RefSeq" id="XP_011200585.1">
    <property type="nucleotide sequence ID" value="XM_011202283.3"/>
</dbReference>
<evidence type="ECO:0000256" key="3">
    <source>
        <dbReference type="ARBA" id="ARBA00023284"/>
    </source>
</evidence>
<dbReference type="InterPro" id="IPR014025">
    <property type="entry name" value="Glutaredoxin_subgr"/>
</dbReference>
<dbReference type="Pfam" id="PF00462">
    <property type="entry name" value="Glutaredoxin"/>
    <property type="match status" value="1"/>
</dbReference>
<dbReference type="GO" id="GO:0005737">
    <property type="term" value="C:cytoplasm"/>
    <property type="evidence" value="ECO:0007669"/>
    <property type="project" value="TreeGrafter"/>
</dbReference>
<dbReference type="CDD" id="cd03419">
    <property type="entry name" value="GRX_GRXh_1_2_like"/>
    <property type="match status" value="1"/>
</dbReference>
<dbReference type="InterPro" id="IPR002109">
    <property type="entry name" value="Glutaredoxin"/>
</dbReference>
<sequence length="117" mass="13000">MGSVISALPRKPPLSVNMSSPQADMVRDIIANNKVVIFSKSYCPYCTMAKEQFRKLSVAAYVVELDSRNDTEEIQNILGEITGGRTVPRVFINGKFIGGGTDVKKMYEQGTLQKYFT</sequence>
<evidence type="ECO:0000256" key="5">
    <source>
        <dbReference type="ARBA" id="ARBA00038558"/>
    </source>
</evidence>
<reference evidence="10" key="2">
    <citation type="submission" date="2022-04" db="UniProtKB">
        <authorList>
            <consortium name="RefSeq"/>
        </authorList>
    </citation>
    <scope>IDENTIFICATION</scope>
    <source>
        <strain evidence="10">Punador</strain>
    </source>
</reference>
<dbReference type="GO" id="GO:0015038">
    <property type="term" value="F:glutathione disulfide oxidoreductase activity"/>
    <property type="evidence" value="ECO:0007669"/>
    <property type="project" value="TreeGrafter"/>
</dbReference>
<dbReference type="PRINTS" id="PR00160">
    <property type="entry name" value="GLUTAREDOXIN"/>
</dbReference>
<reference evidence="8" key="1">
    <citation type="journal article" date="2014" name="BMC Genomics">
        <title>Characterizing the developmental transcriptome of the oriental fruit fly, Bactrocera dorsalis (Diptera: Tephritidae) through comparative genomic analysis with Drosophila melanogaster utilizing modENCODE datasets.</title>
        <authorList>
            <person name="Geib S.M."/>
            <person name="Calla B."/>
            <person name="Hall B."/>
            <person name="Hou S."/>
            <person name="Manoukis N.C."/>
        </authorList>
    </citation>
    <scope>NUCLEOTIDE SEQUENCE</scope>
    <source>
        <strain evidence="8">Punador</strain>
    </source>
</reference>
<dbReference type="PANTHER" id="PTHR45694:SF5">
    <property type="entry name" value="GLUTAREDOXIN 2"/>
    <property type="match status" value="1"/>
</dbReference>
<keyword evidence="9" id="KW-1185">Reference proteome</keyword>
<evidence type="ECO:0000256" key="1">
    <source>
        <dbReference type="ARBA" id="ARBA00007787"/>
    </source>
</evidence>
<dbReference type="GO" id="GO:0034599">
    <property type="term" value="P:cellular response to oxidative stress"/>
    <property type="evidence" value="ECO:0007669"/>
    <property type="project" value="TreeGrafter"/>
</dbReference>
<feature type="domain" description="Glutaredoxin" evidence="7">
    <location>
        <begin position="35"/>
        <end position="97"/>
    </location>
</feature>
<dbReference type="RefSeq" id="XP_011200585.2">
    <property type="nucleotide sequence ID" value="XM_011202283.4"/>
</dbReference>
<dbReference type="GeneID" id="105224259"/>
<dbReference type="PROSITE" id="PS51354">
    <property type="entry name" value="GLUTAREDOXIN_2"/>
    <property type="match status" value="1"/>
</dbReference>
<dbReference type="EMBL" id="GAKP01009437">
    <property type="protein sequence ID" value="JAC49515.1"/>
    <property type="molecule type" value="Transcribed_RNA"/>
</dbReference>
<dbReference type="OrthoDB" id="418495at2759"/>
<comment type="similarity">
    <text evidence="1">Belongs to the glutaredoxin family.</text>
</comment>
<dbReference type="EMBL" id="GAKP01009439">
    <property type="protein sequence ID" value="JAC49513.1"/>
    <property type="molecule type" value="Transcribed_RNA"/>
</dbReference>
<dbReference type="KEGG" id="bdr:105224259"/>
<organism evidence="8">
    <name type="scientific">Bactrocera dorsalis</name>
    <name type="common">Oriental fruit fly</name>
    <name type="synonym">Dacus dorsalis</name>
    <dbReference type="NCBI Taxonomy" id="27457"/>
    <lineage>
        <taxon>Eukaryota</taxon>
        <taxon>Metazoa</taxon>
        <taxon>Ecdysozoa</taxon>
        <taxon>Arthropoda</taxon>
        <taxon>Hexapoda</taxon>
        <taxon>Insecta</taxon>
        <taxon>Pterygota</taxon>
        <taxon>Neoptera</taxon>
        <taxon>Endopterygota</taxon>
        <taxon>Diptera</taxon>
        <taxon>Brachycera</taxon>
        <taxon>Muscomorpha</taxon>
        <taxon>Tephritoidea</taxon>
        <taxon>Tephritidae</taxon>
        <taxon>Bactrocera</taxon>
        <taxon>Bactrocera</taxon>
    </lineage>
</organism>
<keyword evidence="3" id="KW-0676">Redox-active center</keyword>
<evidence type="ECO:0000313" key="10">
    <source>
        <dbReference type="RefSeq" id="XP_011200585.1"/>
    </source>
</evidence>
<dbReference type="AlphaFoldDB" id="A0A034W481"/>
<accession>A0A034W481</accession>
<dbReference type="EMBL" id="GAKP01009431">
    <property type="protein sequence ID" value="JAC49521.1"/>
    <property type="molecule type" value="Transcribed_RNA"/>
</dbReference>